<dbReference type="PANTHER" id="PTHR43194:SF4">
    <property type="entry name" value="AB HYDROLASE-1 DOMAIN-CONTAINING PROTEIN"/>
    <property type="match status" value="1"/>
</dbReference>
<dbReference type="EMBL" id="KL142368">
    <property type="protein sequence ID" value="KDR84448.1"/>
    <property type="molecule type" value="Genomic_DNA"/>
</dbReference>
<gene>
    <name evidence="3" type="ORF">GALMADRAFT_56615</name>
</gene>
<dbReference type="InterPro" id="IPR000073">
    <property type="entry name" value="AB_hydrolase_1"/>
</dbReference>
<evidence type="ECO:0000256" key="1">
    <source>
        <dbReference type="SAM" id="SignalP"/>
    </source>
</evidence>
<evidence type="ECO:0000259" key="2">
    <source>
        <dbReference type="Pfam" id="PF12697"/>
    </source>
</evidence>
<dbReference type="InterPro" id="IPR050228">
    <property type="entry name" value="Carboxylesterase_BioH"/>
</dbReference>
<dbReference type="PANTHER" id="PTHR43194">
    <property type="entry name" value="HYDROLASE ALPHA/BETA FOLD FAMILY"/>
    <property type="match status" value="1"/>
</dbReference>
<proteinExistence type="predicted"/>
<reference evidence="4" key="1">
    <citation type="journal article" date="2014" name="Proc. Natl. Acad. Sci. U.S.A.">
        <title>Extensive sampling of basidiomycete genomes demonstrates inadequacy of the white-rot/brown-rot paradigm for wood decay fungi.</title>
        <authorList>
            <person name="Riley R."/>
            <person name="Salamov A.A."/>
            <person name="Brown D.W."/>
            <person name="Nagy L.G."/>
            <person name="Floudas D."/>
            <person name="Held B.W."/>
            <person name="Levasseur A."/>
            <person name="Lombard V."/>
            <person name="Morin E."/>
            <person name="Otillar R."/>
            <person name="Lindquist E.A."/>
            <person name="Sun H."/>
            <person name="LaButti K.M."/>
            <person name="Schmutz J."/>
            <person name="Jabbour D."/>
            <person name="Luo H."/>
            <person name="Baker S.E."/>
            <person name="Pisabarro A.G."/>
            <person name="Walton J.D."/>
            <person name="Blanchette R.A."/>
            <person name="Henrissat B."/>
            <person name="Martin F."/>
            <person name="Cullen D."/>
            <person name="Hibbett D.S."/>
            <person name="Grigoriev I.V."/>
        </authorList>
    </citation>
    <scope>NUCLEOTIDE SEQUENCE [LARGE SCALE GENOMIC DNA]</scope>
    <source>
        <strain evidence="4">CBS 339.88</strain>
    </source>
</reference>
<dbReference type="AlphaFoldDB" id="A0A067TZH7"/>
<evidence type="ECO:0000313" key="3">
    <source>
        <dbReference type="EMBL" id="KDR84448.1"/>
    </source>
</evidence>
<accession>A0A067TZH7</accession>
<dbReference type="Proteomes" id="UP000027222">
    <property type="component" value="Unassembled WGS sequence"/>
</dbReference>
<dbReference type="Gene3D" id="3.40.50.1820">
    <property type="entry name" value="alpha/beta hydrolase"/>
    <property type="match status" value="1"/>
</dbReference>
<dbReference type="STRING" id="685588.A0A067TZH7"/>
<dbReference type="Pfam" id="PF12697">
    <property type="entry name" value="Abhydrolase_6"/>
    <property type="match status" value="1"/>
</dbReference>
<dbReference type="InterPro" id="IPR029058">
    <property type="entry name" value="AB_hydrolase_fold"/>
</dbReference>
<feature type="chain" id="PRO_5001649311" description="AB hydrolase-1 domain-containing protein" evidence="1">
    <location>
        <begin position="22"/>
        <end position="387"/>
    </location>
</feature>
<organism evidence="3 4">
    <name type="scientific">Galerina marginata (strain CBS 339.88)</name>
    <dbReference type="NCBI Taxonomy" id="685588"/>
    <lineage>
        <taxon>Eukaryota</taxon>
        <taxon>Fungi</taxon>
        <taxon>Dikarya</taxon>
        <taxon>Basidiomycota</taxon>
        <taxon>Agaricomycotina</taxon>
        <taxon>Agaricomycetes</taxon>
        <taxon>Agaricomycetidae</taxon>
        <taxon>Agaricales</taxon>
        <taxon>Agaricineae</taxon>
        <taxon>Strophariaceae</taxon>
        <taxon>Galerina</taxon>
    </lineage>
</organism>
<keyword evidence="1" id="KW-0732">Signal</keyword>
<protein>
    <recommendedName>
        <fullName evidence="2">AB hydrolase-1 domain-containing protein</fullName>
    </recommendedName>
</protein>
<dbReference type="OrthoDB" id="9978720at2759"/>
<feature type="signal peptide" evidence="1">
    <location>
        <begin position="1"/>
        <end position="21"/>
    </location>
</feature>
<name>A0A067TZH7_GALM3</name>
<keyword evidence="4" id="KW-1185">Reference proteome</keyword>
<sequence>MLNGAFLVAFLCAVVVKFGASVGLNGNVVGITREVDSEETNLGVFHRRSYFYIGGSYSQFNGSTDSALSSGQIYVEHLVPMTVHQKFPIVMIPGNGMTGTNFLNTPDGRTGWADYFLGQGYELFIVDQPSRGRSPWQQGIDGPQSTFDTLTIEQRFTATQRFNLWPQARLHTQWPGNGSRGDETFDNFYNSIMPALVSNAESSQKIKNAGVALLDKVGPAIVLTHSQSGQYGWILADARPSLVKAIVAIEPMGPPFINVIFPPLTPARPFGLTEIPVAFSPPIQSATDLQTVVVSSSTNNVCIQQVEPARKLINVAKVPVLVVTSESGYHSEYDACSVEFLRSGGVAVDHIELPDVGIHGNGHMMFMEKNGLEIADQVVNKWLKGRF</sequence>
<feature type="domain" description="AB hydrolase-1" evidence="2">
    <location>
        <begin position="89"/>
        <end position="376"/>
    </location>
</feature>
<evidence type="ECO:0000313" key="4">
    <source>
        <dbReference type="Proteomes" id="UP000027222"/>
    </source>
</evidence>
<dbReference type="CDD" id="cd12809">
    <property type="entry name" value="Esterase_713_like-2"/>
    <property type="match status" value="1"/>
</dbReference>
<dbReference type="HOGENOM" id="CLU_038297_1_0_1"/>
<dbReference type="SUPFAM" id="SSF53474">
    <property type="entry name" value="alpha/beta-Hydrolases"/>
    <property type="match status" value="1"/>
</dbReference>